<proteinExistence type="predicted"/>
<comment type="caution">
    <text evidence="1">The sequence shown here is derived from an EMBL/GenBank/DDBJ whole genome shotgun (WGS) entry which is preliminary data.</text>
</comment>
<evidence type="ECO:0000313" key="1">
    <source>
        <dbReference type="EMBL" id="KAI0030200.1"/>
    </source>
</evidence>
<name>A0ACB8QF17_9AGAM</name>
<accession>A0ACB8QF17</accession>
<keyword evidence="2" id="KW-1185">Reference proteome</keyword>
<dbReference type="EMBL" id="MU273634">
    <property type="protein sequence ID" value="KAI0030200.1"/>
    <property type="molecule type" value="Genomic_DNA"/>
</dbReference>
<dbReference type="Proteomes" id="UP000814128">
    <property type="component" value="Unassembled WGS sequence"/>
</dbReference>
<gene>
    <name evidence="1" type="ORF">K488DRAFT_79752</name>
</gene>
<reference evidence="1" key="1">
    <citation type="submission" date="2021-02" db="EMBL/GenBank/DDBJ databases">
        <authorList>
            <consortium name="DOE Joint Genome Institute"/>
            <person name="Ahrendt S."/>
            <person name="Looney B.P."/>
            <person name="Miyauchi S."/>
            <person name="Morin E."/>
            <person name="Drula E."/>
            <person name="Courty P.E."/>
            <person name="Chicoki N."/>
            <person name="Fauchery L."/>
            <person name="Kohler A."/>
            <person name="Kuo A."/>
            <person name="Labutti K."/>
            <person name="Pangilinan J."/>
            <person name="Lipzen A."/>
            <person name="Riley R."/>
            <person name="Andreopoulos W."/>
            <person name="He G."/>
            <person name="Johnson J."/>
            <person name="Barry K.W."/>
            <person name="Grigoriev I.V."/>
            <person name="Nagy L."/>
            <person name="Hibbett D."/>
            <person name="Henrissat B."/>
            <person name="Matheny P.B."/>
            <person name="Labbe J."/>
            <person name="Martin F."/>
        </authorList>
    </citation>
    <scope>NUCLEOTIDE SEQUENCE</scope>
    <source>
        <strain evidence="1">EC-137</strain>
    </source>
</reference>
<sequence>MSAEISQAKFIVNLTDPSFRGIYRGKRKHEDDIIDILERSRNAGVKSMIITGGSLHESEVALKLAKECGLYATVGCHPTRSTEFDSFEGGPDAYYDALDKLIEASLSGTGRVVAVGECGLDYDRTHFAEPSVQRVYFRRQLSLAKKHHLPLFLHSRSAHGDFIRILREEGFGANGGTAVGGAGGVVHSFTGTIQEAKDYMEMGFCVGVNGCSLKTEENVAAVKSIHLDKIMLETDAPWCSMTTTHASKKHLDGLPAGLKHIYLLQATQPERFVRGKSVKGRNEPCTIGGVAWVVFKAMGLPSFVDFTQNAWDNTVQVFNLHELEEK</sequence>
<organism evidence="1 2">
    <name type="scientific">Vararia minispora EC-137</name>
    <dbReference type="NCBI Taxonomy" id="1314806"/>
    <lineage>
        <taxon>Eukaryota</taxon>
        <taxon>Fungi</taxon>
        <taxon>Dikarya</taxon>
        <taxon>Basidiomycota</taxon>
        <taxon>Agaricomycotina</taxon>
        <taxon>Agaricomycetes</taxon>
        <taxon>Russulales</taxon>
        <taxon>Lachnocladiaceae</taxon>
        <taxon>Vararia</taxon>
    </lineage>
</organism>
<protein>
    <submittedName>
        <fullName evidence="1">Mg-dependent DNase</fullName>
    </submittedName>
</protein>
<evidence type="ECO:0000313" key="2">
    <source>
        <dbReference type="Proteomes" id="UP000814128"/>
    </source>
</evidence>
<reference evidence="1" key="2">
    <citation type="journal article" date="2022" name="New Phytol.">
        <title>Evolutionary transition to the ectomycorrhizal habit in the genomes of a hyperdiverse lineage of mushroom-forming fungi.</title>
        <authorList>
            <person name="Looney B."/>
            <person name="Miyauchi S."/>
            <person name="Morin E."/>
            <person name="Drula E."/>
            <person name="Courty P.E."/>
            <person name="Kohler A."/>
            <person name="Kuo A."/>
            <person name="LaButti K."/>
            <person name="Pangilinan J."/>
            <person name="Lipzen A."/>
            <person name="Riley R."/>
            <person name="Andreopoulos W."/>
            <person name="He G."/>
            <person name="Johnson J."/>
            <person name="Nolan M."/>
            <person name="Tritt A."/>
            <person name="Barry K.W."/>
            <person name="Grigoriev I.V."/>
            <person name="Nagy L.G."/>
            <person name="Hibbett D."/>
            <person name="Henrissat B."/>
            <person name="Matheny P.B."/>
            <person name="Labbe J."/>
            <person name="Martin F.M."/>
        </authorList>
    </citation>
    <scope>NUCLEOTIDE SEQUENCE</scope>
    <source>
        <strain evidence="1">EC-137</strain>
    </source>
</reference>